<keyword evidence="2" id="KW-0145">Chemotaxis</keyword>
<dbReference type="OrthoDB" id="3378718at2"/>
<dbReference type="InterPro" id="IPR024478">
    <property type="entry name" value="HlyB_4HB_MCP"/>
</dbReference>
<feature type="chain" id="PRO_5001653369" evidence="6">
    <location>
        <begin position="25"/>
        <end position="603"/>
    </location>
</feature>
<name>A0A068SWS5_NEOGA</name>
<keyword evidence="10" id="KW-0614">Plasmid</keyword>
<comment type="similarity">
    <text evidence="3">Belongs to the methyl-accepting chemotaxis (MCP) protein family.</text>
</comment>
<dbReference type="InterPro" id="IPR000727">
    <property type="entry name" value="T_SNARE_dom"/>
</dbReference>
<feature type="coiled-coil region" evidence="5">
    <location>
        <begin position="250"/>
        <end position="277"/>
    </location>
</feature>
<dbReference type="GO" id="GO:0016020">
    <property type="term" value="C:membrane"/>
    <property type="evidence" value="ECO:0007669"/>
    <property type="project" value="UniProtKB-SubCell"/>
</dbReference>
<dbReference type="GO" id="GO:0007165">
    <property type="term" value="P:signal transduction"/>
    <property type="evidence" value="ECO:0007669"/>
    <property type="project" value="UniProtKB-KW"/>
</dbReference>
<dbReference type="Pfam" id="PF00015">
    <property type="entry name" value="MCPsignal"/>
    <property type="match status" value="1"/>
</dbReference>
<dbReference type="PROSITE" id="PS50192">
    <property type="entry name" value="T_SNARE"/>
    <property type="match status" value="1"/>
</dbReference>
<reference evidence="11" key="1">
    <citation type="journal article" date="2014" name="BMC Genomics">
        <title>Genome sequencing of two Neorhizobium galegae strains reveals a noeT gene responsible for the unusual acetylation of the nodulation factors.</title>
        <authorList>
            <person name="Osterman J."/>
            <person name="Marsh J."/>
            <person name="Laine P.K."/>
            <person name="Zeng Z."/>
            <person name="Alatalo E."/>
            <person name="Sullivan J.T."/>
            <person name="Young J.P."/>
            <person name="Thomas-Oates J."/>
            <person name="Paulin L."/>
            <person name="Lindstrom K."/>
        </authorList>
    </citation>
    <scope>NUCLEOTIDE SEQUENCE [LARGE SCALE GENOMIC DNA]</scope>
    <source>
        <strain evidence="11">HAMBI 540</strain>
    </source>
</reference>
<evidence type="ECO:0000256" key="3">
    <source>
        <dbReference type="ARBA" id="ARBA00029447"/>
    </source>
</evidence>
<feature type="domain" description="HAMP" evidence="9">
    <location>
        <begin position="206"/>
        <end position="259"/>
    </location>
</feature>
<feature type="domain" description="HAMP" evidence="9">
    <location>
        <begin position="288"/>
        <end position="340"/>
    </location>
</feature>
<keyword evidence="5" id="KW-0175">Coiled coil</keyword>
<gene>
    <name evidence="10" type="ORF">RG540_PA00580</name>
</gene>
<dbReference type="CDD" id="cd11386">
    <property type="entry name" value="MCP_signal"/>
    <property type="match status" value="1"/>
</dbReference>
<dbReference type="FunFam" id="1.10.287.950:FF:000001">
    <property type="entry name" value="Methyl-accepting chemotaxis sensory transducer"/>
    <property type="match status" value="1"/>
</dbReference>
<evidence type="ECO:0000256" key="5">
    <source>
        <dbReference type="SAM" id="Coils"/>
    </source>
</evidence>
<dbReference type="PANTHER" id="PTHR43531:SF11">
    <property type="entry name" value="METHYL-ACCEPTING CHEMOTAXIS PROTEIN 3"/>
    <property type="match status" value="1"/>
</dbReference>
<dbReference type="SUPFAM" id="SSF158472">
    <property type="entry name" value="HAMP domain-like"/>
    <property type="match status" value="1"/>
</dbReference>
<feature type="domain" description="T-SNARE coiled-coil homology" evidence="8">
    <location>
        <begin position="336"/>
        <end position="398"/>
    </location>
</feature>
<dbReference type="InterPro" id="IPR051310">
    <property type="entry name" value="MCP_chemotaxis"/>
</dbReference>
<dbReference type="EMBL" id="HG938354">
    <property type="protein sequence ID" value="CDN50737.1"/>
    <property type="molecule type" value="Genomic_DNA"/>
</dbReference>
<dbReference type="PRINTS" id="PR00260">
    <property type="entry name" value="CHEMTRNSDUCR"/>
</dbReference>
<evidence type="ECO:0000256" key="6">
    <source>
        <dbReference type="SAM" id="SignalP"/>
    </source>
</evidence>
<organism evidence="10 11">
    <name type="scientific">Neorhizobium galegae bv. orientalis str. HAMBI 540</name>
    <dbReference type="NCBI Taxonomy" id="1028800"/>
    <lineage>
        <taxon>Bacteria</taxon>
        <taxon>Pseudomonadati</taxon>
        <taxon>Pseudomonadota</taxon>
        <taxon>Alphaproteobacteria</taxon>
        <taxon>Hyphomicrobiales</taxon>
        <taxon>Rhizobiaceae</taxon>
        <taxon>Rhizobium/Agrobacterium group</taxon>
        <taxon>Neorhizobium</taxon>
    </lineage>
</organism>
<evidence type="ECO:0000259" key="9">
    <source>
        <dbReference type="PROSITE" id="PS50885"/>
    </source>
</evidence>
<dbReference type="KEGG" id="ngg:RG540_PA00580"/>
<accession>A0A068SWS5</accession>
<dbReference type="PANTHER" id="PTHR43531">
    <property type="entry name" value="PROTEIN ICFG"/>
    <property type="match status" value="1"/>
</dbReference>
<protein>
    <submittedName>
        <fullName evidence="10">Methyl-accepting chemotaxis protein</fullName>
    </submittedName>
</protein>
<dbReference type="GO" id="GO:0006935">
    <property type="term" value="P:chemotaxis"/>
    <property type="evidence" value="ECO:0007669"/>
    <property type="project" value="UniProtKB-KW"/>
</dbReference>
<geneLocation type="plasmid" evidence="11">
    <name>II</name>
</geneLocation>
<feature type="signal peptide" evidence="6">
    <location>
        <begin position="1"/>
        <end position="24"/>
    </location>
</feature>
<dbReference type="GO" id="GO:0004888">
    <property type="term" value="F:transmembrane signaling receptor activity"/>
    <property type="evidence" value="ECO:0007669"/>
    <property type="project" value="InterPro"/>
</dbReference>
<feature type="domain" description="Methyl-accepting transducer" evidence="7">
    <location>
        <begin position="345"/>
        <end position="574"/>
    </location>
</feature>
<evidence type="ECO:0000256" key="2">
    <source>
        <dbReference type="ARBA" id="ARBA00022500"/>
    </source>
</evidence>
<dbReference type="eggNOG" id="COG0840">
    <property type="taxonomic scope" value="Bacteria"/>
</dbReference>
<proteinExistence type="inferred from homology"/>
<evidence type="ECO:0000256" key="1">
    <source>
        <dbReference type="ARBA" id="ARBA00004370"/>
    </source>
</evidence>
<dbReference type="HOGENOM" id="CLU_000445_107_20_5"/>
<sequence>MTIKFKLVASVVGLALALAATTTAAFIGMDTLSARTRMIVEDRIEPMAQIKMVSDAYAVTIVDTAHKTRSGAFSWELGEQTVRAALVTADREWAAYQATYLTDQEKSLVQRYLGAHTETTKAVNELLAIMGKRDQTALDTYVTKRLYPAIEPLAEPLNALTKLQLDVAHTSFEDALKDKASLFVWMTVIGVMSLIVVGFSIRVVLSGVVGPLQRLQDCMRRLAGGELALTIFGMDRKDEIGGMAAAVEIFRRAALDNKRLEDEAIEARNRSEAERIAAQEQAETDASQRLRVATSGLGGGLRRLAAGDLSFQLTDAFSADFEALRHDFNTSIAQLASTLTQIAGSAEAIDGGTQEISQSASDLSRRAEQQAASLEETAAALDQITANVSSASKKVDETRQIAAEANSSAARSGEVVANAVEAMRRIEESSSQISNIIGVIDEIAFQTNLLALNAGVEAARAGEAGKGFAVVAQEVRELAQRSANAAKEIKALIQNSTVEVGHGVKYVRDAGESLKSIEGYIITINGHVDDIARSAREQSTGLSEINSAVNQMDQMTQQNAAMVEETTAASSGLADEASKLRQMVGQFQLTAGSSQAGRRRRAA</sequence>
<dbReference type="InterPro" id="IPR003660">
    <property type="entry name" value="HAMP_dom"/>
</dbReference>
<dbReference type="PROSITE" id="PS50111">
    <property type="entry name" value="CHEMOTAXIS_TRANSDUC_2"/>
    <property type="match status" value="1"/>
</dbReference>
<dbReference type="Pfam" id="PF12729">
    <property type="entry name" value="4HB_MCP_1"/>
    <property type="match status" value="1"/>
</dbReference>
<evidence type="ECO:0000313" key="10">
    <source>
        <dbReference type="EMBL" id="CDN50737.1"/>
    </source>
</evidence>
<dbReference type="PROSITE" id="PS50885">
    <property type="entry name" value="HAMP"/>
    <property type="match status" value="2"/>
</dbReference>
<dbReference type="Gene3D" id="1.10.287.950">
    <property type="entry name" value="Methyl-accepting chemotaxis protein"/>
    <property type="match status" value="1"/>
</dbReference>
<dbReference type="SUPFAM" id="SSF58104">
    <property type="entry name" value="Methyl-accepting chemotaxis protein (MCP) signaling domain"/>
    <property type="match status" value="1"/>
</dbReference>
<keyword evidence="6" id="KW-0732">Signal</keyword>
<dbReference type="GeneID" id="24260229"/>
<evidence type="ECO:0000313" key="11">
    <source>
        <dbReference type="Proteomes" id="UP000028181"/>
    </source>
</evidence>
<evidence type="ECO:0000259" key="7">
    <source>
        <dbReference type="PROSITE" id="PS50111"/>
    </source>
</evidence>
<dbReference type="InterPro" id="IPR004090">
    <property type="entry name" value="Chemotax_Me-accpt_rcpt"/>
</dbReference>
<evidence type="ECO:0000259" key="8">
    <source>
        <dbReference type="PROSITE" id="PS50192"/>
    </source>
</evidence>
<dbReference type="SMART" id="SM00283">
    <property type="entry name" value="MA"/>
    <property type="match status" value="1"/>
</dbReference>
<evidence type="ECO:0000256" key="4">
    <source>
        <dbReference type="PROSITE-ProRule" id="PRU00284"/>
    </source>
</evidence>
<dbReference type="PATRIC" id="fig|1028800.3.peg.4663"/>
<feature type="coiled-coil region" evidence="5">
    <location>
        <begin position="357"/>
        <end position="384"/>
    </location>
</feature>
<dbReference type="InterPro" id="IPR004089">
    <property type="entry name" value="MCPsignal_dom"/>
</dbReference>
<dbReference type="AlphaFoldDB" id="A0A068SWS5"/>
<keyword evidence="4" id="KW-0807">Transducer</keyword>
<comment type="subcellular location">
    <subcellularLocation>
        <location evidence="1">Membrane</location>
    </subcellularLocation>
</comment>
<dbReference type="RefSeq" id="WP_080725153.1">
    <property type="nucleotide sequence ID" value="NZ_HG938354.1"/>
</dbReference>
<dbReference type="Proteomes" id="UP000028181">
    <property type="component" value="Plasmid pHAMBI540a"/>
</dbReference>
<dbReference type="Pfam" id="PF00672">
    <property type="entry name" value="HAMP"/>
    <property type="match status" value="1"/>
</dbReference>
<dbReference type="Gene3D" id="1.10.8.500">
    <property type="entry name" value="HAMP domain in histidine kinase"/>
    <property type="match status" value="1"/>
</dbReference>
<keyword evidence="11" id="KW-1185">Reference proteome</keyword>